<feature type="transmembrane region" description="Helical" evidence="3">
    <location>
        <begin position="12"/>
        <end position="32"/>
    </location>
</feature>
<evidence type="ECO:0000256" key="2">
    <source>
        <dbReference type="PROSITE-ProRule" id="PRU00284"/>
    </source>
</evidence>
<dbReference type="GO" id="GO:0007165">
    <property type="term" value="P:signal transduction"/>
    <property type="evidence" value="ECO:0007669"/>
    <property type="project" value="UniProtKB-KW"/>
</dbReference>
<dbReference type="Gene3D" id="1.10.287.950">
    <property type="entry name" value="Methyl-accepting chemotaxis protein"/>
    <property type="match status" value="1"/>
</dbReference>
<proteinExistence type="predicted"/>
<dbReference type="EMBL" id="CP027668">
    <property type="protein sequence ID" value="AVO46070.1"/>
    <property type="molecule type" value="Genomic_DNA"/>
</dbReference>
<reference evidence="5 6" key="1">
    <citation type="submission" date="2018-03" db="EMBL/GenBank/DDBJ databases">
        <title>Genome sequencing of Phreatobacter sp.</title>
        <authorList>
            <person name="Kim S.-J."/>
            <person name="Heo J."/>
            <person name="Kwon S.-W."/>
        </authorList>
    </citation>
    <scope>NUCLEOTIDE SEQUENCE [LARGE SCALE GENOMIC DNA]</scope>
    <source>
        <strain evidence="5 6">S-12</strain>
    </source>
</reference>
<accession>A0A2S0ND26</accession>
<evidence type="ECO:0000259" key="4">
    <source>
        <dbReference type="PROSITE" id="PS50111"/>
    </source>
</evidence>
<keyword evidence="6" id="KW-1185">Reference proteome</keyword>
<feature type="domain" description="Methyl-accepting transducer" evidence="4">
    <location>
        <begin position="177"/>
        <end position="413"/>
    </location>
</feature>
<organism evidence="5 6">
    <name type="scientific">Phreatobacter cathodiphilus</name>
    <dbReference type="NCBI Taxonomy" id="1868589"/>
    <lineage>
        <taxon>Bacteria</taxon>
        <taxon>Pseudomonadati</taxon>
        <taxon>Pseudomonadota</taxon>
        <taxon>Alphaproteobacteria</taxon>
        <taxon>Hyphomicrobiales</taxon>
        <taxon>Phreatobacteraceae</taxon>
        <taxon>Phreatobacter</taxon>
    </lineage>
</organism>
<dbReference type="Proteomes" id="UP000237889">
    <property type="component" value="Chromosome"/>
</dbReference>
<gene>
    <name evidence="5" type="ORF">C6569_13875</name>
</gene>
<keyword evidence="1 2" id="KW-0807">Transducer</keyword>
<protein>
    <submittedName>
        <fullName evidence="5">Methyl-accepting chemotaxis protein</fullName>
    </submittedName>
</protein>
<dbReference type="Pfam" id="PF00015">
    <property type="entry name" value="MCPsignal"/>
    <property type="match status" value="1"/>
</dbReference>
<evidence type="ECO:0000313" key="5">
    <source>
        <dbReference type="EMBL" id="AVO46070.1"/>
    </source>
</evidence>
<dbReference type="SUPFAM" id="SSF58104">
    <property type="entry name" value="Methyl-accepting chemotaxis protein (MCP) signaling domain"/>
    <property type="match status" value="1"/>
</dbReference>
<name>A0A2S0ND26_9HYPH</name>
<dbReference type="PANTHER" id="PTHR32089:SF112">
    <property type="entry name" value="LYSOZYME-LIKE PROTEIN-RELATED"/>
    <property type="match status" value="1"/>
</dbReference>
<dbReference type="SMART" id="SM00283">
    <property type="entry name" value="MA"/>
    <property type="match status" value="1"/>
</dbReference>
<evidence type="ECO:0000313" key="6">
    <source>
        <dbReference type="Proteomes" id="UP000237889"/>
    </source>
</evidence>
<dbReference type="PANTHER" id="PTHR32089">
    <property type="entry name" value="METHYL-ACCEPTING CHEMOTAXIS PROTEIN MCPB"/>
    <property type="match status" value="1"/>
</dbReference>
<dbReference type="InterPro" id="IPR004089">
    <property type="entry name" value="MCPsignal_dom"/>
</dbReference>
<keyword evidence="3" id="KW-1133">Transmembrane helix</keyword>
<dbReference type="RefSeq" id="WP_106749411.1">
    <property type="nucleotide sequence ID" value="NZ_CP027668.1"/>
</dbReference>
<dbReference type="PROSITE" id="PS50111">
    <property type="entry name" value="CHEMOTAXIS_TRANSDUC_2"/>
    <property type="match status" value="1"/>
</dbReference>
<sequence length="441" mass="45360">MMNSSSLSRIAVSAGVAGAAVLAGLVLTWLGAETAARGAGILALAALAGTGWFLAALRRDILRTAAVMEAVSRGDFEARVLHVTDRGAVGRMMHGANRMIDCCDAYVRESAAAMQAVRANKYFRRIREEGLHGALLQAARTINEAMVAIQARVGGFAVETGKFETMIASIVGSVSAASNAMGETAGRLIAGAGETRARAVSVAEVSQAATDTMEKVASATAELTDSARSVGDQVGRSAEIARMAVDRASQASSTISHMSEAGERIGQVVELITSIAAQTNLLALNATIEAARAGEAGRGFAVVASEVKSLAGQTAKATSQISDHIADVQGATRAAVEAISEVGRIIAEVDEITRDVAAAVDAQARATQGIAAHIEEAVEGIRGIGSDVEGVTHNAAETETLAETTRQASAGLSDEAGRLATEVHDFVGTLRRGPMRQRDAA</sequence>
<evidence type="ECO:0000256" key="1">
    <source>
        <dbReference type="ARBA" id="ARBA00023224"/>
    </source>
</evidence>
<dbReference type="KEGG" id="phr:C6569_13875"/>
<keyword evidence="3" id="KW-0472">Membrane</keyword>
<dbReference type="OrthoDB" id="5179380at2"/>
<evidence type="ECO:0000256" key="3">
    <source>
        <dbReference type="SAM" id="Phobius"/>
    </source>
</evidence>
<keyword evidence="3" id="KW-0812">Transmembrane</keyword>
<dbReference type="GO" id="GO:0016020">
    <property type="term" value="C:membrane"/>
    <property type="evidence" value="ECO:0007669"/>
    <property type="project" value="InterPro"/>
</dbReference>
<feature type="transmembrane region" description="Helical" evidence="3">
    <location>
        <begin position="38"/>
        <end position="57"/>
    </location>
</feature>
<dbReference type="AlphaFoldDB" id="A0A2S0ND26"/>